<dbReference type="GO" id="GO:0003677">
    <property type="term" value="F:DNA binding"/>
    <property type="evidence" value="ECO:0007669"/>
    <property type="project" value="UniProtKB-KW"/>
</dbReference>
<dbReference type="GO" id="GO:0003700">
    <property type="term" value="F:DNA-binding transcription factor activity"/>
    <property type="evidence" value="ECO:0007669"/>
    <property type="project" value="InterPro"/>
</dbReference>
<feature type="domain" description="HTH lysR-type" evidence="5">
    <location>
        <begin position="16"/>
        <end position="65"/>
    </location>
</feature>
<evidence type="ECO:0000256" key="3">
    <source>
        <dbReference type="ARBA" id="ARBA00023125"/>
    </source>
</evidence>
<dbReference type="Proteomes" id="UP000009073">
    <property type="component" value="Chromosome"/>
</dbReference>
<dbReference type="CDD" id="cd08475">
    <property type="entry name" value="PBP2_CrgA_like_6"/>
    <property type="match status" value="1"/>
</dbReference>
<dbReference type="SUPFAM" id="SSF46785">
    <property type="entry name" value="Winged helix' DNA-binding domain"/>
    <property type="match status" value="1"/>
</dbReference>
<comment type="similarity">
    <text evidence="1">Belongs to the LysR transcriptional regulatory family.</text>
</comment>
<proteinExistence type="inferred from homology"/>
<dbReference type="AlphaFoldDB" id="C4LF89"/>
<sequence>MSGFISTDMLKGVVHFVTTAQSQSFTQAAEQLGISKSAVGKSISQLEQRLGTKLFHRTTRKLSLTTAGEAYFEGCLVALNTLNSAEATVLHRQNVPSGNIKIDMPAAFGRAVMMPILLGIEEQFPELKLTLTFNDKIIDPIEEGIDLCIRFGEVKDSTDLVAKKLGYQRLVMCASPDYLQRFGTPADLDDLKKHRCIMGYRKGSPLSWLVKDKHGNDVRFNPTPTHQISDGDAMIQACLAGSGLTQFPESLLTQHIKEGKLRIVLKECIPAPIELNVIWPKTRHLLPNVRYIVDELARQAEDGAFN</sequence>
<dbReference type="InterPro" id="IPR000847">
    <property type="entry name" value="LysR_HTH_N"/>
</dbReference>
<dbReference type="InterPro" id="IPR058163">
    <property type="entry name" value="LysR-type_TF_proteobact-type"/>
</dbReference>
<dbReference type="SUPFAM" id="SSF53850">
    <property type="entry name" value="Periplasmic binding protein-like II"/>
    <property type="match status" value="1"/>
</dbReference>
<protein>
    <submittedName>
        <fullName evidence="6">Transcriptional regulator, LysR family</fullName>
    </submittedName>
</protein>
<dbReference type="Gene3D" id="1.10.10.10">
    <property type="entry name" value="Winged helix-like DNA-binding domain superfamily/Winged helix DNA-binding domain"/>
    <property type="match status" value="1"/>
</dbReference>
<evidence type="ECO:0000256" key="4">
    <source>
        <dbReference type="ARBA" id="ARBA00023163"/>
    </source>
</evidence>
<dbReference type="InterPro" id="IPR036390">
    <property type="entry name" value="WH_DNA-bd_sf"/>
</dbReference>
<dbReference type="Pfam" id="PF00126">
    <property type="entry name" value="HTH_1"/>
    <property type="match status" value="1"/>
</dbReference>
<dbReference type="PANTHER" id="PTHR30537:SF5">
    <property type="entry name" value="HTH-TYPE TRANSCRIPTIONAL ACTIVATOR TTDR-RELATED"/>
    <property type="match status" value="1"/>
</dbReference>
<reference evidence="7" key="1">
    <citation type="submission" date="2009-05" db="EMBL/GenBank/DDBJ databases">
        <title>Complete sequence of Tolumonas auensis DSM 9187.</title>
        <authorList>
            <consortium name="US DOE Joint Genome Institute"/>
            <person name="Lucas S."/>
            <person name="Copeland A."/>
            <person name="Lapidus A."/>
            <person name="Glavina del Rio T."/>
            <person name="Tice H."/>
            <person name="Bruce D."/>
            <person name="Goodwin L."/>
            <person name="Pitluck S."/>
            <person name="Chertkov O."/>
            <person name="Brettin T."/>
            <person name="Detter J.C."/>
            <person name="Han C."/>
            <person name="Larimer F."/>
            <person name="Land M."/>
            <person name="Hauser L."/>
            <person name="Kyrpides N."/>
            <person name="Mikhailova N."/>
            <person name="Spring S."/>
            <person name="Beller H."/>
        </authorList>
    </citation>
    <scope>NUCLEOTIDE SEQUENCE [LARGE SCALE GENOMIC DNA]</scope>
    <source>
        <strain evidence="7">DSM 9187 / TA4</strain>
    </source>
</reference>
<dbReference type="InterPro" id="IPR036388">
    <property type="entry name" value="WH-like_DNA-bd_sf"/>
</dbReference>
<evidence type="ECO:0000313" key="7">
    <source>
        <dbReference type="Proteomes" id="UP000009073"/>
    </source>
</evidence>
<dbReference type="PROSITE" id="PS50931">
    <property type="entry name" value="HTH_LYSR"/>
    <property type="match status" value="1"/>
</dbReference>
<evidence type="ECO:0000259" key="5">
    <source>
        <dbReference type="PROSITE" id="PS50931"/>
    </source>
</evidence>
<keyword evidence="4" id="KW-0804">Transcription</keyword>
<dbReference type="PANTHER" id="PTHR30537">
    <property type="entry name" value="HTH-TYPE TRANSCRIPTIONAL REGULATOR"/>
    <property type="match status" value="1"/>
</dbReference>
<dbReference type="STRING" id="595494.Tola_1646"/>
<dbReference type="Gene3D" id="3.40.190.290">
    <property type="match status" value="1"/>
</dbReference>
<reference evidence="6 7" key="2">
    <citation type="journal article" date="2011" name="Stand. Genomic Sci.">
        <title>Complete genome sequence of Tolumonas auensis type strain (TA 4).</title>
        <authorList>
            <person name="Chertkov O."/>
            <person name="Copeland A."/>
            <person name="Lucas S."/>
            <person name="Lapidus A."/>
            <person name="Berry K.W."/>
            <person name="Detter J.C."/>
            <person name="Del Rio T.G."/>
            <person name="Hammon N."/>
            <person name="Dalin E."/>
            <person name="Tice H."/>
            <person name="Pitluck S."/>
            <person name="Richardson P."/>
            <person name="Bruce D."/>
            <person name="Goodwin L."/>
            <person name="Han C."/>
            <person name="Tapia R."/>
            <person name="Saunders E."/>
            <person name="Schmutz J."/>
            <person name="Brettin T."/>
            <person name="Larimer F."/>
            <person name="Land M."/>
            <person name="Hauser L."/>
            <person name="Spring S."/>
            <person name="Rohde M."/>
            <person name="Kyrpides N.C."/>
            <person name="Ivanova N."/>
            <person name="Goker M."/>
            <person name="Beller H.R."/>
            <person name="Klenk H.P."/>
            <person name="Woyke T."/>
        </authorList>
    </citation>
    <scope>NUCLEOTIDE SEQUENCE [LARGE SCALE GENOMIC DNA]</scope>
    <source>
        <strain evidence="7">DSM 9187 / TA4</strain>
    </source>
</reference>
<dbReference type="eggNOG" id="COG0583">
    <property type="taxonomic scope" value="Bacteria"/>
</dbReference>
<accession>C4LF89</accession>
<evidence type="ECO:0000313" key="6">
    <source>
        <dbReference type="EMBL" id="ACQ93256.1"/>
    </source>
</evidence>
<dbReference type="PRINTS" id="PR00039">
    <property type="entry name" value="HTHLYSR"/>
</dbReference>
<dbReference type="FunFam" id="1.10.10.10:FF:000001">
    <property type="entry name" value="LysR family transcriptional regulator"/>
    <property type="match status" value="1"/>
</dbReference>
<gene>
    <name evidence="6" type="ordered locus">Tola_1646</name>
</gene>
<organism evidence="6 7">
    <name type="scientific">Tolumonas auensis (strain DSM 9187 / NBRC 110442 / TA 4)</name>
    <dbReference type="NCBI Taxonomy" id="595494"/>
    <lineage>
        <taxon>Bacteria</taxon>
        <taxon>Pseudomonadati</taxon>
        <taxon>Pseudomonadota</taxon>
        <taxon>Gammaproteobacteria</taxon>
        <taxon>Aeromonadales</taxon>
        <taxon>Aeromonadaceae</taxon>
        <taxon>Tolumonas</taxon>
    </lineage>
</organism>
<name>C4LF89_TOLAT</name>
<dbReference type="Pfam" id="PF03466">
    <property type="entry name" value="LysR_substrate"/>
    <property type="match status" value="1"/>
</dbReference>
<dbReference type="OrthoDB" id="9110639at2"/>
<dbReference type="InterPro" id="IPR005119">
    <property type="entry name" value="LysR_subst-bd"/>
</dbReference>
<evidence type="ECO:0000256" key="2">
    <source>
        <dbReference type="ARBA" id="ARBA00023015"/>
    </source>
</evidence>
<dbReference type="KEGG" id="tau:Tola_1646"/>
<dbReference type="HOGENOM" id="CLU_039613_16_0_6"/>
<evidence type="ECO:0000256" key="1">
    <source>
        <dbReference type="ARBA" id="ARBA00009437"/>
    </source>
</evidence>
<dbReference type="RefSeq" id="WP_015878727.1">
    <property type="nucleotide sequence ID" value="NC_012691.1"/>
</dbReference>
<dbReference type="EMBL" id="CP001616">
    <property type="protein sequence ID" value="ACQ93256.1"/>
    <property type="molecule type" value="Genomic_DNA"/>
</dbReference>
<keyword evidence="3" id="KW-0238">DNA-binding</keyword>
<keyword evidence="7" id="KW-1185">Reference proteome</keyword>
<keyword evidence="2" id="KW-0805">Transcription regulation</keyword>